<dbReference type="PANTHER" id="PTHR10381">
    <property type="entry name" value="ATP-DEPENDENT CLP PROTEASE PROTEOLYTIC SUBUNIT"/>
    <property type="match status" value="1"/>
</dbReference>
<sequence>MSKRFWKFQNLSGGNAELLLYGDISDSTWWGDEVTPKQFAEELDKLGAVDEITVRINSGGGDVFAAQAIGNLLEQHSAETVARIDGLCASAATIVACHCGKVVAANDSTYMVHPVRLGLMGYYDAGTMQQYMNALATIKENIVSLYAKKTGRDKEEVTGWMDATSWWTAAEAKDNGFVDELVEEEAPVVENRDGVLFVNSVDMHLPFDKAPEFMQNSLAAHTAAGRLANNTGKTPGKQHKEEATMEIKNTDDLRKAYPALVDQIEQAAAERATSEERERIRDIEEMALPGSEELTNEAKFTKPVSANDYAKAAMKRAKAQGSEYLRGAKDDAGKSGAGSVGATPPADGKTDTFMDAIKSMGKSAQKK</sequence>
<dbReference type="Gene3D" id="3.90.226.10">
    <property type="entry name" value="2-enoyl-CoA Hydratase, Chain A, domain 1"/>
    <property type="match status" value="1"/>
</dbReference>
<reference evidence="3" key="1">
    <citation type="journal article" date="2021" name="Proc. Natl. Acad. Sci. U.S.A.">
        <title>A Catalog of Tens of Thousands of Viruses from Human Metagenomes Reveals Hidden Associations with Chronic Diseases.</title>
        <authorList>
            <person name="Tisza M.J."/>
            <person name="Buck C.B."/>
        </authorList>
    </citation>
    <scope>NUCLEOTIDE SEQUENCE</scope>
    <source>
        <strain evidence="3">Ctu3532</strain>
    </source>
</reference>
<proteinExistence type="predicted"/>
<dbReference type="InterPro" id="IPR029045">
    <property type="entry name" value="ClpP/crotonase-like_dom_sf"/>
</dbReference>
<name>A0A8S5THX1_9CAUD</name>
<dbReference type="GO" id="GO:0006515">
    <property type="term" value="P:protein quality control for misfolded or incompletely synthesized proteins"/>
    <property type="evidence" value="ECO:0007669"/>
    <property type="project" value="TreeGrafter"/>
</dbReference>
<dbReference type="InterPro" id="IPR023562">
    <property type="entry name" value="ClpP/TepA"/>
</dbReference>
<evidence type="ECO:0000256" key="2">
    <source>
        <dbReference type="SAM" id="MobiDB-lite"/>
    </source>
</evidence>
<dbReference type="GO" id="GO:0051117">
    <property type="term" value="F:ATPase binding"/>
    <property type="evidence" value="ECO:0007669"/>
    <property type="project" value="TreeGrafter"/>
</dbReference>
<dbReference type="CDD" id="cd07016">
    <property type="entry name" value="S14_ClpP_1"/>
    <property type="match status" value="1"/>
</dbReference>
<dbReference type="NCBIfam" id="NF045542">
    <property type="entry name" value="Clp_rel_HeadMat"/>
    <property type="match status" value="1"/>
</dbReference>
<feature type="region of interest" description="Disordered" evidence="2">
    <location>
        <begin position="324"/>
        <end position="367"/>
    </location>
</feature>
<dbReference type="GO" id="GO:0004176">
    <property type="term" value="F:ATP-dependent peptidase activity"/>
    <property type="evidence" value="ECO:0007669"/>
    <property type="project" value="TreeGrafter"/>
</dbReference>
<keyword evidence="3" id="KW-0645">Protease</keyword>
<dbReference type="SUPFAM" id="SSF52096">
    <property type="entry name" value="ClpP/crotonase"/>
    <property type="match status" value="1"/>
</dbReference>
<evidence type="ECO:0000256" key="1">
    <source>
        <dbReference type="ARBA" id="ARBA00022801"/>
    </source>
</evidence>
<keyword evidence="1" id="KW-0378">Hydrolase</keyword>
<dbReference type="GO" id="GO:0009368">
    <property type="term" value="C:endopeptidase Clp complex"/>
    <property type="evidence" value="ECO:0007669"/>
    <property type="project" value="TreeGrafter"/>
</dbReference>
<dbReference type="PANTHER" id="PTHR10381:SF70">
    <property type="entry name" value="ATP-DEPENDENT CLP PROTEASE PROTEOLYTIC SUBUNIT"/>
    <property type="match status" value="1"/>
</dbReference>
<dbReference type="Pfam" id="PF00574">
    <property type="entry name" value="CLP_protease"/>
    <property type="match status" value="1"/>
</dbReference>
<organism evidence="3">
    <name type="scientific">Caudovirales sp. ctu3532</name>
    <dbReference type="NCBI Taxonomy" id="2827639"/>
    <lineage>
        <taxon>Viruses</taxon>
        <taxon>Duplodnaviria</taxon>
        <taxon>Heunggongvirae</taxon>
        <taxon>Uroviricota</taxon>
        <taxon>Caudoviricetes</taxon>
    </lineage>
</organism>
<accession>A0A8S5THX1</accession>
<protein>
    <submittedName>
        <fullName evidence="3">ATP dependent Clp protease</fullName>
    </submittedName>
</protein>
<dbReference type="GO" id="GO:0004252">
    <property type="term" value="F:serine-type endopeptidase activity"/>
    <property type="evidence" value="ECO:0007669"/>
    <property type="project" value="TreeGrafter"/>
</dbReference>
<dbReference type="EMBL" id="BK032830">
    <property type="protein sequence ID" value="DAF62924.1"/>
    <property type="molecule type" value="Genomic_DNA"/>
</dbReference>
<evidence type="ECO:0000313" key="3">
    <source>
        <dbReference type="EMBL" id="DAF62924.1"/>
    </source>
</evidence>